<accession>A0A919KFQ5</accession>
<sequence length="66" mass="6952">MLHKEFFDHLSGVAADGVNGTVPDEPPPGQDPAYVSPSLVDLGHVRDLALGSSPSGNADANAQYYW</sequence>
<reference evidence="3" key="1">
    <citation type="journal article" date="2019" name="Int. J. Syst. Evol. Microbiol.">
        <title>The Global Catalogue of Microorganisms (GCM) 10K type strain sequencing project: providing services to taxonomists for standard genome sequencing and annotation.</title>
        <authorList>
            <consortium name="The Broad Institute Genomics Platform"/>
            <consortium name="The Broad Institute Genome Sequencing Center for Infectious Disease"/>
            <person name="Wu L."/>
            <person name="Ma J."/>
        </authorList>
    </citation>
    <scope>NUCLEOTIDE SEQUENCE [LARGE SCALE GENOMIC DNA]</scope>
    <source>
        <strain evidence="3">JCM 4253</strain>
    </source>
</reference>
<gene>
    <name evidence="2" type="ORF">GCM10018980_74080</name>
</gene>
<protein>
    <submittedName>
        <fullName evidence="2">Uncharacterized protein</fullName>
    </submittedName>
</protein>
<dbReference type="RefSeq" id="WP_189986548.1">
    <property type="nucleotide sequence ID" value="NZ_BNBF01000041.1"/>
</dbReference>
<evidence type="ECO:0000313" key="3">
    <source>
        <dbReference type="Proteomes" id="UP000619355"/>
    </source>
</evidence>
<dbReference type="AlphaFoldDB" id="A0A919KFQ5"/>
<comment type="caution">
    <text evidence="2">The sequence shown here is derived from an EMBL/GenBank/DDBJ whole genome shotgun (WGS) entry which is preliminary data.</text>
</comment>
<feature type="region of interest" description="Disordered" evidence="1">
    <location>
        <begin position="17"/>
        <end position="37"/>
    </location>
</feature>
<organism evidence="2 3">
    <name type="scientific">Streptomyces capoamus</name>
    <dbReference type="NCBI Taxonomy" id="68183"/>
    <lineage>
        <taxon>Bacteria</taxon>
        <taxon>Bacillati</taxon>
        <taxon>Actinomycetota</taxon>
        <taxon>Actinomycetes</taxon>
        <taxon>Kitasatosporales</taxon>
        <taxon>Streptomycetaceae</taxon>
        <taxon>Streptomyces</taxon>
    </lineage>
</organism>
<evidence type="ECO:0000256" key="1">
    <source>
        <dbReference type="SAM" id="MobiDB-lite"/>
    </source>
</evidence>
<keyword evidence="3" id="KW-1185">Reference proteome</keyword>
<dbReference type="EMBL" id="BNBF01000041">
    <property type="protein sequence ID" value="GHG76268.1"/>
    <property type="molecule type" value="Genomic_DNA"/>
</dbReference>
<evidence type="ECO:0000313" key="2">
    <source>
        <dbReference type="EMBL" id="GHG76268.1"/>
    </source>
</evidence>
<dbReference type="Proteomes" id="UP000619355">
    <property type="component" value="Unassembled WGS sequence"/>
</dbReference>
<proteinExistence type="predicted"/>
<name>A0A919KFQ5_9ACTN</name>